<reference evidence="2" key="1">
    <citation type="submission" date="2023-10" db="EMBL/GenBank/DDBJ databases">
        <authorList>
            <person name="Chen Y."/>
            <person name="Shah S."/>
            <person name="Dougan E. K."/>
            <person name="Thang M."/>
            <person name="Chan C."/>
        </authorList>
    </citation>
    <scope>NUCLEOTIDE SEQUENCE [LARGE SCALE GENOMIC DNA]</scope>
</reference>
<protein>
    <submittedName>
        <fullName evidence="2">Uncharacterized protein</fullName>
    </submittedName>
</protein>
<evidence type="ECO:0000313" key="2">
    <source>
        <dbReference type="EMBL" id="CAK0840515.1"/>
    </source>
</evidence>
<dbReference type="Gene3D" id="2.130.10.10">
    <property type="entry name" value="YVTN repeat-like/Quinoprotein amine dehydrogenase"/>
    <property type="match status" value="1"/>
</dbReference>
<dbReference type="SMART" id="SM00320">
    <property type="entry name" value="WD40"/>
    <property type="match status" value="2"/>
</dbReference>
<evidence type="ECO:0000313" key="3">
    <source>
        <dbReference type="Proteomes" id="UP001189429"/>
    </source>
</evidence>
<feature type="compositionally biased region" description="Basic and acidic residues" evidence="1">
    <location>
        <begin position="81"/>
        <end position="102"/>
    </location>
</feature>
<comment type="caution">
    <text evidence="2">The sequence shown here is derived from an EMBL/GenBank/DDBJ whole genome shotgun (WGS) entry which is preliminary data.</text>
</comment>
<organism evidence="2 3">
    <name type="scientific">Prorocentrum cordatum</name>
    <dbReference type="NCBI Taxonomy" id="2364126"/>
    <lineage>
        <taxon>Eukaryota</taxon>
        <taxon>Sar</taxon>
        <taxon>Alveolata</taxon>
        <taxon>Dinophyceae</taxon>
        <taxon>Prorocentrales</taxon>
        <taxon>Prorocentraceae</taxon>
        <taxon>Prorocentrum</taxon>
    </lineage>
</organism>
<dbReference type="Proteomes" id="UP001189429">
    <property type="component" value="Unassembled WGS sequence"/>
</dbReference>
<feature type="compositionally biased region" description="Gly residues" evidence="1">
    <location>
        <begin position="21"/>
        <end position="32"/>
    </location>
</feature>
<dbReference type="InterPro" id="IPR001680">
    <property type="entry name" value="WD40_rpt"/>
</dbReference>
<proteinExistence type="predicted"/>
<evidence type="ECO:0000256" key="1">
    <source>
        <dbReference type="SAM" id="MobiDB-lite"/>
    </source>
</evidence>
<accession>A0ABN9T632</accession>
<feature type="compositionally biased region" description="Low complexity" evidence="1">
    <location>
        <begin position="11"/>
        <end position="20"/>
    </location>
</feature>
<name>A0ABN9T632_9DINO</name>
<feature type="region of interest" description="Disordered" evidence="1">
    <location>
        <begin position="80"/>
        <end position="107"/>
    </location>
</feature>
<dbReference type="InterPro" id="IPR015943">
    <property type="entry name" value="WD40/YVTN_repeat-like_dom_sf"/>
</dbReference>
<keyword evidence="3" id="KW-1185">Reference proteome</keyword>
<sequence length="307" mass="32441">MPRPSGRISGDDATVAAGPDGPDGGSGAGGSSEGSVASGRDAPALAQGPEAPFDPEELPAAAVQLAQASPNSLTYRAMVEPARKASADSWDKPEEAPDEGSRAEAAGGAADFGRAEFASPRGPAEELTPRGVTRACLPVMGVGADEDDEGECPSPSHEWHFRLACFSNAVSACVCTQDGTYLVCGTGSGNVKVWDTCTWAEAARLKGFRSQEPLTLTFSPAQRWLVCAYTEALYIFECGGDWRLHHLPCAASPDERSRQVGGEVDVRGVFSTPGGEPRRRRYGRRHALGRSERHLPACTGLLWRLED</sequence>
<dbReference type="SUPFAM" id="SSF50978">
    <property type="entry name" value="WD40 repeat-like"/>
    <property type="match status" value="1"/>
</dbReference>
<dbReference type="EMBL" id="CAUYUJ010014386">
    <property type="protein sequence ID" value="CAK0840515.1"/>
    <property type="molecule type" value="Genomic_DNA"/>
</dbReference>
<feature type="region of interest" description="Disordered" evidence="1">
    <location>
        <begin position="1"/>
        <end position="65"/>
    </location>
</feature>
<gene>
    <name evidence="2" type="ORF">PCOR1329_LOCUS35945</name>
</gene>
<dbReference type="InterPro" id="IPR036322">
    <property type="entry name" value="WD40_repeat_dom_sf"/>
</dbReference>